<evidence type="ECO:0000256" key="1">
    <source>
        <dbReference type="SAM" id="MobiDB-lite"/>
    </source>
</evidence>
<evidence type="ECO:0000313" key="2">
    <source>
        <dbReference type="EMBL" id="MDH1341343.1"/>
    </source>
</evidence>
<dbReference type="EMBL" id="JAOCJE010000001">
    <property type="protein sequence ID" value="MDH1341343.1"/>
    <property type="molecule type" value="Genomic_DNA"/>
</dbReference>
<evidence type="ECO:0000313" key="3">
    <source>
        <dbReference type="Proteomes" id="UP001161697"/>
    </source>
</evidence>
<accession>A0AA42U1D4</accession>
<gene>
    <name evidence="2" type="ORF">N5J11_19530</name>
</gene>
<reference evidence="2" key="1">
    <citation type="submission" date="2022-09" db="EMBL/GenBank/DDBJ databases">
        <title>Intensive care unit water sources are persistently colonized with multi-drug resistant bacteria and are the site of extensive horizontal gene transfer of antibiotic resistance genes.</title>
        <authorList>
            <person name="Diorio-Toth L."/>
        </authorList>
    </citation>
    <scope>NUCLEOTIDE SEQUENCE</scope>
    <source>
        <strain evidence="2">GD03704</strain>
    </source>
</reference>
<sequence>MNSYWQDLASSSNGYYEEDDFAAAAYRLVAEQVIYHADLKSRKAFGIIEQYERHITKVLAPLGITVGVDRQLMFAYAIPQHPSPTSATVPQTLFALVLRGLYEEGMRAGEIADESGEIICDFIELQEKYRLMTGRELPPKGELESLIRTARRWGIVRRLEATDSHLADLHVDSEDGGIAIRPAIRVILGESTLQQLALWGTSGSATASSADDNHSDQTDQDTANEAP</sequence>
<feature type="region of interest" description="Disordered" evidence="1">
    <location>
        <begin position="204"/>
        <end position="227"/>
    </location>
</feature>
<dbReference type="InterPro" id="IPR025449">
    <property type="entry name" value="JetB"/>
</dbReference>
<protein>
    <submittedName>
        <fullName evidence="2">DUF4194 domain-containing protein</fullName>
    </submittedName>
</protein>
<dbReference type="RefSeq" id="WP_279534897.1">
    <property type="nucleotide sequence ID" value="NZ_CP104579.1"/>
</dbReference>
<comment type="caution">
    <text evidence="2">The sequence shown here is derived from an EMBL/GenBank/DDBJ whole genome shotgun (WGS) entry which is preliminary data.</text>
</comment>
<dbReference type="Proteomes" id="UP001161697">
    <property type="component" value="Unassembled WGS sequence"/>
</dbReference>
<dbReference type="AlphaFoldDB" id="A0AA42U1D4"/>
<dbReference type="Pfam" id="PF13835">
    <property type="entry name" value="DUF4194"/>
    <property type="match status" value="1"/>
</dbReference>
<organism evidence="2 3">
    <name type="scientific">Ectopseudomonas oleovorans</name>
    <name type="common">Pseudomonas oleovorans</name>
    <dbReference type="NCBI Taxonomy" id="301"/>
    <lineage>
        <taxon>Bacteria</taxon>
        <taxon>Pseudomonadati</taxon>
        <taxon>Pseudomonadota</taxon>
        <taxon>Gammaproteobacteria</taxon>
        <taxon>Pseudomonadales</taxon>
        <taxon>Pseudomonadaceae</taxon>
        <taxon>Ectopseudomonas</taxon>
    </lineage>
</organism>
<name>A0AA42U1D4_ECTOL</name>
<proteinExistence type="predicted"/>